<proteinExistence type="predicted"/>
<dbReference type="PATRIC" id="fig|1590.306.peg.670"/>
<dbReference type="RefSeq" id="WP_069302430.1">
    <property type="nucleotide sequence ID" value="NZ_CP185953.1"/>
</dbReference>
<dbReference type="EMBL" id="MCOL01000001">
    <property type="protein sequence ID" value="ODO60724.1"/>
    <property type="molecule type" value="Genomic_DNA"/>
</dbReference>
<dbReference type="AlphaFoldDB" id="A0A1E3KPB6"/>
<dbReference type="Proteomes" id="UP000094892">
    <property type="component" value="Unassembled WGS sequence"/>
</dbReference>
<name>A0A1E3KPB6_LACPN</name>
<sequence length="133" mass="14745">MTNKVDLSPLVTRLNNLNVLTNRLADVIVHDSDQYVPFLSGYLAGHVSRIQTGTGVTIVWTEPYAAYMYGGKVMEKAPDTIGQRRGYHKVVTDRPLNYNHTKHALAQKGWVDKAYLVNGHNWTALVAHGLGAT</sequence>
<evidence type="ECO:0000313" key="1">
    <source>
        <dbReference type="EMBL" id="ODO60724.1"/>
    </source>
</evidence>
<comment type="caution">
    <text evidence="1">The sequence shown here is derived from an EMBL/GenBank/DDBJ whole genome shotgun (WGS) entry which is preliminary data.</text>
</comment>
<gene>
    <name evidence="1" type="ORF">LPJSA22_00671</name>
</gene>
<accession>A0A1E3KPB6</accession>
<organism evidence="1 2">
    <name type="scientific">Lactiplantibacillus plantarum</name>
    <name type="common">Lactobacillus plantarum</name>
    <dbReference type="NCBI Taxonomy" id="1590"/>
    <lineage>
        <taxon>Bacteria</taxon>
        <taxon>Bacillati</taxon>
        <taxon>Bacillota</taxon>
        <taxon>Bacilli</taxon>
        <taxon>Lactobacillales</taxon>
        <taxon>Lactobacillaceae</taxon>
        <taxon>Lactiplantibacillus</taxon>
    </lineage>
</organism>
<reference evidence="1 2" key="1">
    <citation type="submission" date="2016-08" db="EMBL/GenBank/DDBJ databases">
        <title>Genome sequencing of Lactobacillus plantarum JSA22, isolated from fermented soybean paste.</title>
        <authorList>
            <person name="Choi H.S."/>
        </authorList>
    </citation>
    <scope>NUCLEOTIDE SEQUENCE [LARGE SCALE GENOMIC DNA]</scope>
    <source>
        <strain evidence="1 2">JSA22</strain>
    </source>
</reference>
<protein>
    <submittedName>
        <fullName evidence="1">Uncharacterized protein</fullName>
    </submittedName>
</protein>
<evidence type="ECO:0000313" key="2">
    <source>
        <dbReference type="Proteomes" id="UP000094892"/>
    </source>
</evidence>